<dbReference type="SMART" id="SM00248">
    <property type="entry name" value="ANK"/>
    <property type="match status" value="3"/>
</dbReference>
<dbReference type="PANTHER" id="PTHR46677">
    <property type="entry name" value="SMC5-SMC6 COMPLEX LOCALIZATION FACTOR PROTEIN 1"/>
    <property type="match status" value="1"/>
</dbReference>
<feature type="repeat" description="ANK" evidence="9">
    <location>
        <begin position="664"/>
        <end position="688"/>
    </location>
</feature>
<feature type="repeat" description="ANK" evidence="9">
    <location>
        <begin position="596"/>
        <end position="629"/>
    </location>
</feature>
<evidence type="ECO:0000256" key="10">
    <source>
        <dbReference type="SAM" id="MobiDB-lite"/>
    </source>
</evidence>
<evidence type="ECO:0000259" key="11">
    <source>
        <dbReference type="Pfam" id="PF23294"/>
    </source>
</evidence>
<evidence type="ECO:0000256" key="9">
    <source>
        <dbReference type="PROSITE-ProRule" id="PRU00023"/>
    </source>
</evidence>
<gene>
    <name evidence="12" type="primary">Slf1_1</name>
    <name evidence="12" type="ORF">GTO93_0014596</name>
</gene>
<feature type="region of interest" description="Disordered" evidence="10">
    <location>
        <begin position="523"/>
        <end position="542"/>
    </location>
</feature>
<dbReference type="PROSITE" id="PS50297">
    <property type="entry name" value="ANK_REP_REGION"/>
    <property type="match status" value="3"/>
</dbReference>
<dbReference type="InterPro" id="IPR036420">
    <property type="entry name" value="BRCT_dom_sf"/>
</dbReference>
<dbReference type="PANTHER" id="PTHR46677:SF1">
    <property type="entry name" value="SMC5-SMC6 COMPLEX LOCALIZATION FACTOR PROTEIN 1"/>
    <property type="match status" value="1"/>
</dbReference>
<dbReference type="Gene3D" id="1.25.40.20">
    <property type="entry name" value="Ankyrin repeat-containing domain"/>
    <property type="match status" value="1"/>
</dbReference>
<evidence type="ECO:0000256" key="7">
    <source>
        <dbReference type="ARBA" id="ARBA00023212"/>
    </source>
</evidence>
<organism evidence="12 13">
    <name type="scientific">Polyodon spathula</name>
    <name type="common">North American paddlefish</name>
    <name type="synonym">Squalus spathula</name>
    <dbReference type="NCBI Taxonomy" id="7913"/>
    <lineage>
        <taxon>Eukaryota</taxon>
        <taxon>Metazoa</taxon>
        <taxon>Chordata</taxon>
        <taxon>Craniata</taxon>
        <taxon>Vertebrata</taxon>
        <taxon>Euteleostomi</taxon>
        <taxon>Actinopterygii</taxon>
        <taxon>Chondrostei</taxon>
        <taxon>Acipenseriformes</taxon>
        <taxon>Polyodontidae</taxon>
        <taxon>Polyodon</taxon>
    </lineage>
</organism>
<evidence type="ECO:0000256" key="8">
    <source>
        <dbReference type="ARBA" id="ARBA00023242"/>
    </source>
</evidence>
<protein>
    <submittedName>
        <fullName evidence="12">SLF1 protein</fullName>
    </submittedName>
</protein>
<name>A0ABS2YIU6_POLSP</name>
<comment type="caution">
    <text evidence="12">The sequence shown here is derived from an EMBL/GenBank/DDBJ whole genome shotgun (WGS) entry which is preliminary data.</text>
</comment>
<reference evidence="12" key="1">
    <citation type="journal article" date="2021" name="Cell">
        <title>Tracing the genetic footprints of vertebrate landing in non-teleost ray-finned fishes.</title>
        <authorList>
            <person name="Bi X."/>
            <person name="Wang K."/>
            <person name="Yang L."/>
            <person name="Pan H."/>
            <person name="Jiang H."/>
            <person name="Wei Q."/>
            <person name="Fang M."/>
            <person name="Yu H."/>
            <person name="Zhu C."/>
            <person name="Cai Y."/>
            <person name="He Y."/>
            <person name="Gan X."/>
            <person name="Zeng H."/>
            <person name="Yu D."/>
            <person name="Zhu Y."/>
            <person name="Jiang H."/>
            <person name="Qiu Q."/>
            <person name="Yang H."/>
            <person name="Zhang Y.E."/>
            <person name="Wang W."/>
            <person name="Zhu M."/>
            <person name="He S."/>
            <person name="Zhang G."/>
        </authorList>
    </citation>
    <scope>NUCLEOTIDE SEQUENCE</scope>
    <source>
        <strain evidence="12">Pddl_001</strain>
    </source>
</reference>
<keyword evidence="5" id="KW-0227">DNA damage</keyword>
<keyword evidence="3" id="KW-0963">Cytoplasm</keyword>
<dbReference type="Pfam" id="PF23294">
    <property type="entry name" value="BRCT_TopB1_SLF1"/>
    <property type="match status" value="1"/>
</dbReference>
<dbReference type="Pfam" id="PF12796">
    <property type="entry name" value="Ank_2"/>
    <property type="match status" value="1"/>
</dbReference>
<keyword evidence="7" id="KW-0206">Cytoskeleton</keyword>
<evidence type="ECO:0000313" key="13">
    <source>
        <dbReference type="Proteomes" id="UP001166093"/>
    </source>
</evidence>
<feature type="non-terminal residue" evidence="12">
    <location>
        <position position="713"/>
    </location>
</feature>
<keyword evidence="6" id="KW-0234">DNA repair</keyword>
<accession>A0ABS2YIU6</accession>
<evidence type="ECO:0000256" key="5">
    <source>
        <dbReference type="ARBA" id="ARBA00022763"/>
    </source>
</evidence>
<sequence>GKWILPLEYVFDSVKHGRWLNEQSYRWDSSVTKDWSLHELQILNSAKCWRQKLASSKMPGAFQGWKVVLLIEDDEHRKMFERVLKAGNAVVYQQISASSEITHVFQKKVEIDKEHMKALNVPCYSVSYIGEYLHGKEIAESQAHKLDCDENCLDQSQCSTVNSEIDILTDFDIGDKECSKLENTLKDEICAPQVRAQQKDCLEVIPHQARYRTACFSQGSIHRIVYLLADALFTEALEELRYSLSAGGLPPVALIHSLMKHALEGDAGPVFSPMFMSILLEILHHNPPCRIPLRVSYFLDILQCPDCKKGTWSLLEMAIRFCIDGGPFCHHLPGPVQPGLTEFLVELLRYFLRLIEYDLHALNSTNSRDWKGANPTVLVKIFWSVWEKSKLTTYPIERLTEFVVAATKWLNASKEAAKMELVYILHAILGVVVEYWIRANLNWHLTEKGVKDLAEYLVMLCEDFSFMDLETLITYQQSPWLNMFTADAIYRKFCLQNSIAFHPEPLSLFKIVSSYVTALGRLSSSGPSRARNPGGKKMGPWPGIEPHTPEFTTSDDSQSPANVLPNLPAFKKSLGGSKFLPSYKNILKGLQKVNLAGETVLHRACKRNQAERLISALQVPGVDINVKDHAGWTPLHEACNHGSIECVRAILQHCPDVDLLTQVDGVSPLHDALSVGELDIAKLLLSQGGKHPVLPTSGHNAFLCNTFKQSSTE</sequence>
<evidence type="ECO:0000256" key="3">
    <source>
        <dbReference type="ARBA" id="ARBA00022490"/>
    </source>
</evidence>
<comment type="subcellular location">
    <subcellularLocation>
        <location evidence="2">Cytoplasm</location>
        <location evidence="2">Cytoskeleton</location>
        <location evidence="2">Microtubule organizing center</location>
        <location evidence="2">Centrosome</location>
    </subcellularLocation>
    <subcellularLocation>
        <location evidence="1">Nucleus</location>
    </subcellularLocation>
</comment>
<dbReference type="Proteomes" id="UP001166093">
    <property type="component" value="Unassembled WGS sequence"/>
</dbReference>
<keyword evidence="8" id="KW-0539">Nucleus</keyword>
<evidence type="ECO:0000313" key="12">
    <source>
        <dbReference type="EMBL" id="MBN3286472.1"/>
    </source>
</evidence>
<dbReference type="InterPro" id="IPR057595">
    <property type="entry name" value="TopB1_SLF1_BRCT"/>
</dbReference>
<dbReference type="InterPro" id="IPR036770">
    <property type="entry name" value="Ankyrin_rpt-contain_sf"/>
</dbReference>
<feature type="non-terminal residue" evidence="12">
    <location>
        <position position="1"/>
    </location>
</feature>
<evidence type="ECO:0000256" key="4">
    <source>
        <dbReference type="ARBA" id="ARBA00022737"/>
    </source>
</evidence>
<feature type="repeat" description="ANK" evidence="9">
    <location>
        <begin position="630"/>
        <end position="662"/>
    </location>
</feature>
<dbReference type="SUPFAM" id="SSF52113">
    <property type="entry name" value="BRCT domain"/>
    <property type="match status" value="1"/>
</dbReference>
<keyword evidence="13" id="KW-1185">Reference proteome</keyword>
<keyword evidence="9" id="KW-0040">ANK repeat</keyword>
<dbReference type="InterPro" id="IPR002110">
    <property type="entry name" value="Ankyrin_rpt"/>
</dbReference>
<dbReference type="InterPro" id="IPR042479">
    <property type="entry name" value="Slf1"/>
</dbReference>
<evidence type="ECO:0000256" key="1">
    <source>
        <dbReference type="ARBA" id="ARBA00004123"/>
    </source>
</evidence>
<proteinExistence type="predicted"/>
<keyword evidence="4" id="KW-0677">Repeat</keyword>
<evidence type="ECO:0000256" key="6">
    <source>
        <dbReference type="ARBA" id="ARBA00023204"/>
    </source>
</evidence>
<dbReference type="EMBL" id="JAAWVQ010158095">
    <property type="protein sequence ID" value="MBN3286472.1"/>
    <property type="molecule type" value="Genomic_DNA"/>
</dbReference>
<dbReference type="SUPFAM" id="SSF48403">
    <property type="entry name" value="Ankyrin repeat"/>
    <property type="match status" value="1"/>
</dbReference>
<evidence type="ECO:0000256" key="2">
    <source>
        <dbReference type="ARBA" id="ARBA00004300"/>
    </source>
</evidence>
<dbReference type="PROSITE" id="PS50088">
    <property type="entry name" value="ANK_REPEAT"/>
    <property type="match status" value="3"/>
</dbReference>
<feature type="domain" description="TopBP1/SLF1 BRCT" evidence="11">
    <location>
        <begin position="59"/>
        <end position="143"/>
    </location>
</feature>
<dbReference type="Gene3D" id="3.40.50.10190">
    <property type="entry name" value="BRCT domain"/>
    <property type="match status" value="2"/>
</dbReference>